<keyword evidence="2" id="KW-1185">Reference proteome</keyword>
<accession>A0ACC6P717</accession>
<name>A0ACC6P717_9BACL</name>
<dbReference type="Proteomes" id="UP001380953">
    <property type="component" value="Unassembled WGS sequence"/>
</dbReference>
<protein>
    <submittedName>
        <fullName evidence="1">Uncharacterized protein</fullName>
    </submittedName>
</protein>
<organism evidence="1 2">
    <name type="scientific">Saccharibacillus sacchari</name>
    <dbReference type="NCBI Taxonomy" id="456493"/>
    <lineage>
        <taxon>Bacteria</taxon>
        <taxon>Bacillati</taxon>
        <taxon>Bacillota</taxon>
        <taxon>Bacilli</taxon>
        <taxon>Bacillales</taxon>
        <taxon>Paenibacillaceae</taxon>
        <taxon>Saccharibacillus</taxon>
    </lineage>
</organism>
<reference evidence="1" key="1">
    <citation type="submission" date="2024-03" db="EMBL/GenBank/DDBJ databases">
        <title>Whole genome sequecning of epiphytes from Marcgravia umbellata leaves.</title>
        <authorList>
            <person name="Kumar G."/>
            <person name="Savka M.A."/>
        </authorList>
    </citation>
    <scope>NUCLEOTIDE SEQUENCE</scope>
    <source>
        <strain evidence="1">RIT_BL5</strain>
    </source>
</reference>
<sequence length="109" mass="12307">MAYEIHIEKRDENSSITMAEWKNYIENDPELEATEHIEIELPNGMTMGISGEGMAVWNKKIDGEDVKITFTFREGAVSARYFSEDQIAKMKNIASKLDAVVIGDEGEAY</sequence>
<proteinExistence type="predicted"/>
<evidence type="ECO:0000313" key="2">
    <source>
        <dbReference type="Proteomes" id="UP001380953"/>
    </source>
</evidence>
<comment type="caution">
    <text evidence="1">The sequence shown here is derived from an EMBL/GenBank/DDBJ whole genome shotgun (WGS) entry which is preliminary data.</text>
</comment>
<dbReference type="EMBL" id="JBBKAR010000004">
    <property type="protein sequence ID" value="MEJ8302706.1"/>
    <property type="molecule type" value="Genomic_DNA"/>
</dbReference>
<gene>
    <name evidence="1" type="ORF">WKI47_02115</name>
</gene>
<evidence type="ECO:0000313" key="1">
    <source>
        <dbReference type="EMBL" id="MEJ8302706.1"/>
    </source>
</evidence>